<comment type="caution">
    <text evidence="16">The sequence shown here is derived from an EMBL/GenBank/DDBJ whole genome shotgun (WGS) entry which is preliminary data.</text>
</comment>
<sequence length="476" mass="52456">MTSLLDAELVATGDAATAPGATSSLFGRTFGAFCAVLLLIWCILMLREFHDVRVVNTRNGQASNQLWAEHARMHASLWADQPERLHAALAELEHLREQEWMGIGYEAPFIAMQVWQGDKLLFRQGPPDMGDRLTPNEQHFESDARWLYVEARAPAQGLLVRRWQEVPGDWHFSSDGLSYYARPLFYSLPLMMLVAWLLLRAGFAPLQRIGAQIAQRSAKDLSALPQSPYRELAPVVNSVNGLMSRLQERLEREREFLLDAAHELKTPLAVVQLNAESLQDAPPGERRNESVARLNEGVKRATHTVHQLLALARSGSDQDSTALLPHDLVALVRDRMALSSQLALQRGIELELESPERCELLLNRESIGALVDNLVDNAVKYSPAGSLVRVAIATQEAGTKGCVVLSVSDQGPGIPIELRRKVFERFFRLPDQIQSGSGLGLAIVERAAAQHGAAVTLSEGPQGCGLTVQVQFKAAP</sequence>
<evidence type="ECO:0000256" key="12">
    <source>
        <dbReference type="ARBA" id="ARBA00023136"/>
    </source>
</evidence>
<keyword evidence="11" id="KW-0902">Two-component regulatory system</keyword>
<dbReference type="GO" id="GO:0005524">
    <property type="term" value="F:ATP binding"/>
    <property type="evidence" value="ECO:0007669"/>
    <property type="project" value="UniProtKB-KW"/>
</dbReference>
<evidence type="ECO:0000256" key="13">
    <source>
        <dbReference type="SAM" id="Phobius"/>
    </source>
</evidence>
<gene>
    <name evidence="16" type="ORF">PRZ03_02660</name>
</gene>
<evidence type="ECO:0000313" key="17">
    <source>
        <dbReference type="Proteomes" id="UP001221189"/>
    </source>
</evidence>
<evidence type="ECO:0000256" key="6">
    <source>
        <dbReference type="ARBA" id="ARBA00022692"/>
    </source>
</evidence>
<dbReference type="Pfam" id="PF02518">
    <property type="entry name" value="HATPase_c"/>
    <property type="match status" value="1"/>
</dbReference>
<dbReference type="CDD" id="cd00082">
    <property type="entry name" value="HisKA"/>
    <property type="match status" value="1"/>
</dbReference>
<dbReference type="InterPro" id="IPR004358">
    <property type="entry name" value="Sig_transdc_His_kin-like_C"/>
</dbReference>
<keyword evidence="4" id="KW-0597">Phosphoprotein</keyword>
<evidence type="ECO:0000256" key="2">
    <source>
        <dbReference type="ARBA" id="ARBA00004141"/>
    </source>
</evidence>
<evidence type="ECO:0000256" key="9">
    <source>
        <dbReference type="ARBA" id="ARBA00022840"/>
    </source>
</evidence>
<dbReference type="Proteomes" id="UP001221189">
    <property type="component" value="Unassembled WGS sequence"/>
</dbReference>
<evidence type="ECO:0000256" key="11">
    <source>
        <dbReference type="ARBA" id="ARBA00023012"/>
    </source>
</evidence>
<evidence type="ECO:0000259" key="15">
    <source>
        <dbReference type="PROSITE" id="PS50885"/>
    </source>
</evidence>
<evidence type="ECO:0000256" key="1">
    <source>
        <dbReference type="ARBA" id="ARBA00000085"/>
    </source>
</evidence>
<evidence type="ECO:0000313" key="16">
    <source>
        <dbReference type="EMBL" id="MDC8770459.1"/>
    </source>
</evidence>
<reference evidence="16 17" key="1">
    <citation type="submission" date="2022-10" db="EMBL/GenBank/DDBJ databases">
        <title>Paucibacter sp. hw1 Genome sequencing.</title>
        <authorList>
            <person name="Park S."/>
        </authorList>
    </citation>
    <scope>NUCLEOTIDE SEQUENCE [LARGE SCALE GENOMIC DNA]</scope>
    <source>
        <strain evidence="17">hw1</strain>
    </source>
</reference>
<protein>
    <recommendedName>
        <fullName evidence="3">histidine kinase</fullName>
        <ecNumber evidence="3">2.7.13.3</ecNumber>
    </recommendedName>
</protein>
<name>A0ABT5KAK2_9BURK</name>
<dbReference type="CDD" id="cd00075">
    <property type="entry name" value="HATPase"/>
    <property type="match status" value="1"/>
</dbReference>
<evidence type="ECO:0000256" key="5">
    <source>
        <dbReference type="ARBA" id="ARBA00022679"/>
    </source>
</evidence>
<dbReference type="InterPro" id="IPR003661">
    <property type="entry name" value="HisK_dim/P_dom"/>
</dbReference>
<dbReference type="SMART" id="SM00388">
    <property type="entry name" value="HisKA"/>
    <property type="match status" value="1"/>
</dbReference>
<dbReference type="InterPro" id="IPR005467">
    <property type="entry name" value="His_kinase_dom"/>
</dbReference>
<feature type="domain" description="Histidine kinase" evidence="14">
    <location>
        <begin position="259"/>
        <end position="476"/>
    </location>
</feature>
<accession>A0ABT5KAK2</accession>
<comment type="subcellular location">
    <subcellularLocation>
        <location evidence="2">Membrane</location>
        <topology evidence="2">Multi-pass membrane protein</topology>
    </subcellularLocation>
</comment>
<keyword evidence="7" id="KW-0547">Nucleotide-binding</keyword>
<keyword evidence="12 13" id="KW-0472">Membrane</keyword>
<feature type="domain" description="HAMP" evidence="15">
    <location>
        <begin position="200"/>
        <end position="251"/>
    </location>
</feature>
<dbReference type="RefSeq" id="WP_273598893.1">
    <property type="nucleotide sequence ID" value="NZ_JAQQXT010000001.1"/>
</dbReference>
<proteinExistence type="predicted"/>
<keyword evidence="17" id="KW-1185">Reference proteome</keyword>
<dbReference type="Pfam" id="PF00512">
    <property type="entry name" value="HisKA"/>
    <property type="match status" value="1"/>
</dbReference>
<evidence type="ECO:0000256" key="8">
    <source>
        <dbReference type="ARBA" id="ARBA00022777"/>
    </source>
</evidence>
<dbReference type="PROSITE" id="PS50109">
    <property type="entry name" value="HIS_KIN"/>
    <property type="match status" value="1"/>
</dbReference>
<dbReference type="SUPFAM" id="SSF47384">
    <property type="entry name" value="Homodimeric domain of signal transducing histidine kinase"/>
    <property type="match status" value="1"/>
</dbReference>
<dbReference type="PROSITE" id="PS50885">
    <property type="entry name" value="HAMP"/>
    <property type="match status" value="1"/>
</dbReference>
<dbReference type="Gene3D" id="3.30.565.10">
    <property type="entry name" value="Histidine kinase-like ATPase, C-terminal domain"/>
    <property type="match status" value="1"/>
</dbReference>
<dbReference type="EC" id="2.7.13.3" evidence="3"/>
<dbReference type="PRINTS" id="PR00344">
    <property type="entry name" value="BCTRLSENSOR"/>
</dbReference>
<evidence type="ECO:0000256" key="4">
    <source>
        <dbReference type="ARBA" id="ARBA00022553"/>
    </source>
</evidence>
<feature type="transmembrane region" description="Helical" evidence="13">
    <location>
        <begin position="184"/>
        <end position="203"/>
    </location>
</feature>
<keyword evidence="6 13" id="KW-0812">Transmembrane</keyword>
<organism evidence="16 17">
    <name type="scientific">Roseateles albus</name>
    <dbReference type="NCBI Taxonomy" id="2987525"/>
    <lineage>
        <taxon>Bacteria</taxon>
        <taxon>Pseudomonadati</taxon>
        <taxon>Pseudomonadota</taxon>
        <taxon>Betaproteobacteria</taxon>
        <taxon>Burkholderiales</taxon>
        <taxon>Sphaerotilaceae</taxon>
        <taxon>Roseateles</taxon>
    </lineage>
</organism>
<keyword evidence="9 16" id="KW-0067">ATP-binding</keyword>
<keyword evidence="5" id="KW-0808">Transferase</keyword>
<dbReference type="InterPro" id="IPR050428">
    <property type="entry name" value="TCS_sensor_his_kinase"/>
</dbReference>
<evidence type="ECO:0000256" key="3">
    <source>
        <dbReference type="ARBA" id="ARBA00012438"/>
    </source>
</evidence>
<dbReference type="Gene3D" id="1.10.287.130">
    <property type="match status" value="1"/>
</dbReference>
<dbReference type="PANTHER" id="PTHR45436:SF14">
    <property type="entry name" value="SENSOR PROTEIN QSEC"/>
    <property type="match status" value="1"/>
</dbReference>
<feature type="transmembrane region" description="Helical" evidence="13">
    <location>
        <begin position="25"/>
        <end position="46"/>
    </location>
</feature>
<keyword evidence="8" id="KW-0418">Kinase</keyword>
<evidence type="ECO:0000259" key="14">
    <source>
        <dbReference type="PROSITE" id="PS50109"/>
    </source>
</evidence>
<dbReference type="SUPFAM" id="SSF55874">
    <property type="entry name" value="ATPase domain of HSP90 chaperone/DNA topoisomerase II/histidine kinase"/>
    <property type="match status" value="1"/>
</dbReference>
<dbReference type="EMBL" id="JAQQXT010000001">
    <property type="protein sequence ID" value="MDC8770459.1"/>
    <property type="molecule type" value="Genomic_DNA"/>
</dbReference>
<evidence type="ECO:0000256" key="7">
    <source>
        <dbReference type="ARBA" id="ARBA00022741"/>
    </source>
</evidence>
<dbReference type="InterPro" id="IPR036890">
    <property type="entry name" value="HATPase_C_sf"/>
</dbReference>
<comment type="catalytic activity">
    <reaction evidence="1">
        <text>ATP + protein L-histidine = ADP + protein N-phospho-L-histidine.</text>
        <dbReference type="EC" id="2.7.13.3"/>
    </reaction>
</comment>
<dbReference type="PANTHER" id="PTHR45436">
    <property type="entry name" value="SENSOR HISTIDINE KINASE YKOH"/>
    <property type="match status" value="1"/>
</dbReference>
<dbReference type="SMART" id="SM00387">
    <property type="entry name" value="HATPase_c"/>
    <property type="match status" value="1"/>
</dbReference>
<evidence type="ECO:0000256" key="10">
    <source>
        <dbReference type="ARBA" id="ARBA00022989"/>
    </source>
</evidence>
<dbReference type="InterPro" id="IPR003660">
    <property type="entry name" value="HAMP_dom"/>
</dbReference>
<dbReference type="InterPro" id="IPR036097">
    <property type="entry name" value="HisK_dim/P_sf"/>
</dbReference>
<dbReference type="InterPro" id="IPR003594">
    <property type="entry name" value="HATPase_dom"/>
</dbReference>
<keyword evidence="10 13" id="KW-1133">Transmembrane helix</keyword>